<dbReference type="InterPro" id="IPR013094">
    <property type="entry name" value="AB_hydrolase_3"/>
</dbReference>
<dbReference type="Pfam" id="PF07859">
    <property type="entry name" value="Abhydrolase_3"/>
    <property type="match status" value="1"/>
</dbReference>
<dbReference type="InterPro" id="IPR050466">
    <property type="entry name" value="Carboxylest/Gibb_receptor"/>
</dbReference>
<dbReference type="PANTHER" id="PTHR23024">
    <property type="entry name" value="ARYLACETAMIDE DEACETYLASE"/>
    <property type="match status" value="1"/>
</dbReference>
<comment type="similarity">
    <text evidence="1">Belongs to the 'GDXG' lipolytic enzyme family.</text>
</comment>
<gene>
    <name evidence="3" type="ORF">GSCOC_T00034919001</name>
</gene>
<name>A0A068TZG1_COFCA</name>
<dbReference type="PhylomeDB" id="A0A068TZG1"/>
<evidence type="ECO:0000259" key="2">
    <source>
        <dbReference type="Pfam" id="PF07859"/>
    </source>
</evidence>
<dbReference type="AlphaFoldDB" id="A0A068TZG1"/>
<accession>A0A068TZG1</accession>
<dbReference type="PANTHER" id="PTHR23024:SF467">
    <property type="entry name" value="CARBOXYLESTERASE 12-RELATED"/>
    <property type="match status" value="1"/>
</dbReference>
<dbReference type="GO" id="GO:0016787">
    <property type="term" value="F:hydrolase activity"/>
    <property type="evidence" value="ECO:0007669"/>
    <property type="project" value="InterPro"/>
</dbReference>
<dbReference type="InterPro" id="IPR029058">
    <property type="entry name" value="AB_hydrolase_fold"/>
</dbReference>
<organism evidence="3 4">
    <name type="scientific">Coffea canephora</name>
    <name type="common">Robusta coffee</name>
    <dbReference type="NCBI Taxonomy" id="49390"/>
    <lineage>
        <taxon>Eukaryota</taxon>
        <taxon>Viridiplantae</taxon>
        <taxon>Streptophyta</taxon>
        <taxon>Embryophyta</taxon>
        <taxon>Tracheophyta</taxon>
        <taxon>Spermatophyta</taxon>
        <taxon>Magnoliopsida</taxon>
        <taxon>eudicotyledons</taxon>
        <taxon>Gunneridae</taxon>
        <taxon>Pentapetalae</taxon>
        <taxon>asterids</taxon>
        <taxon>lamiids</taxon>
        <taxon>Gentianales</taxon>
        <taxon>Rubiaceae</taxon>
        <taxon>Ixoroideae</taxon>
        <taxon>Gardenieae complex</taxon>
        <taxon>Bertiereae - Coffeeae clade</taxon>
        <taxon>Coffeeae</taxon>
        <taxon>Coffea</taxon>
    </lineage>
</organism>
<protein>
    <recommendedName>
        <fullName evidence="2">Alpha/beta hydrolase fold-3 domain-containing protein</fullName>
    </recommendedName>
</protein>
<dbReference type="Gramene" id="CDP01319">
    <property type="protein sequence ID" value="CDP01319"/>
    <property type="gene ID" value="GSCOC_T00034919001"/>
</dbReference>
<dbReference type="STRING" id="49390.A0A068TZG1"/>
<dbReference type="Proteomes" id="UP000295252">
    <property type="component" value="Chromosome II"/>
</dbReference>
<evidence type="ECO:0000313" key="3">
    <source>
        <dbReference type="EMBL" id="CDP01319.1"/>
    </source>
</evidence>
<proteinExistence type="inferred from homology"/>
<evidence type="ECO:0000313" key="4">
    <source>
        <dbReference type="Proteomes" id="UP000295252"/>
    </source>
</evidence>
<dbReference type="InParanoid" id="A0A068TZG1"/>
<dbReference type="OrthoDB" id="408631at2759"/>
<feature type="domain" description="Alpha/beta hydrolase fold-3" evidence="2">
    <location>
        <begin position="186"/>
        <end position="231"/>
    </location>
</feature>
<evidence type="ECO:0000256" key="1">
    <source>
        <dbReference type="ARBA" id="ARBA00010515"/>
    </source>
</evidence>
<sequence>MATNSTEILHDLSPTIRVYKDSRVEGIVGKDIVAASVDPETGVDPTGYKASSSGLFPWWGLLVEYAFSPTYHAHLNTVVAEIGVITVSINYQLAPEDSFKWIASHSNGKGPEAWFRDYVDFDRVFFGRDNVGVPHPIATPIYNMALRVGLEILDGFNLDSIFLHCPYFFGKLPIRHLALCSSKIYEVDDPLLNPIMEPNLSRLGCKKVLIYVAEKDILKDRGWLYKEALEKSE</sequence>
<dbReference type="SUPFAM" id="SSF53474">
    <property type="entry name" value="alpha/beta-Hydrolases"/>
    <property type="match status" value="1"/>
</dbReference>
<keyword evidence="4" id="KW-1185">Reference proteome</keyword>
<dbReference type="EMBL" id="HG739090">
    <property type="protein sequence ID" value="CDP01319.1"/>
    <property type="molecule type" value="Genomic_DNA"/>
</dbReference>
<dbReference type="Gene3D" id="3.40.50.1820">
    <property type="entry name" value="alpha/beta hydrolase"/>
    <property type="match status" value="1"/>
</dbReference>
<reference evidence="4" key="1">
    <citation type="journal article" date="2014" name="Science">
        <title>The coffee genome provides insight into the convergent evolution of caffeine biosynthesis.</title>
        <authorList>
            <person name="Denoeud F."/>
            <person name="Carretero-Paulet L."/>
            <person name="Dereeper A."/>
            <person name="Droc G."/>
            <person name="Guyot R."/>
            <person name="Pietrella M."/>
            <person name="Zheng C."/>
            <person name="Alberti A."/>
            <person name="Anthony F."/>
            <person name="Aprea G."/>
            <person name="Aury J.M."/>
            <person name="Bento P."/>
            <person name="Bernard M."/>
            <person name="Bocs S."/>
            <person name="Campa C."/>
            <person name="Cenci A."/>
            <person name="Combes M.C."/>
            <person name="Crouzillat D."/>
            <person name="Da Silva C."/>
            <person name="Daddiego L."/>
            <person name="De Bellis F."/>
            <person name="Dussert S."/>
            <person name="Garsmeur O."/>
            <person name="Gayraud T."/>
            <person name="Guignon V."/>
            <person name="Jahn K."/>
            <person name="Jamilloux V."/>
            <person name="Joet T."/>
            <person name="Labadie K."/>
            <person name="Lan T."/>
            <person name="Leclercq J."/>
            <person name="Lepelley M."/>
            <person name="Leroy T."/>
            <person name="Li L.T."/>
            <person name="Librado P."/>
            <person name="Lopez L."/>
            <person name="Munoz A."/>
            <person name="Noel B."/>
            <person name="Pallavicini A."/>
            <person name="Perrotta G."/>
            <person name="Poncet V."/>
            <person name="Pot D."/>
            <person name="Priyono X."/>
            <person name="Rigoreau M."/>
            <person name="Rouard M."/>
            <person name="Rozas J."/>
            <person name="Tranchant-Dubreuil C."/>
            <person name="VanBuren R."/>
            <person name="Zhang Q."/>
            <person name="Andrade A.C."/>
            <person name="Argout X."/>
            <person name="Bertrand B."/>
            <person name="de Kochko A."/>
            <person name="Graziosi G."/>
            <person name="Henry R.J."/>
            <person name="Jayarama X."/>
            <person name="Ming R."/>
            <person name="Nagai C."/>
            <person name="Rounsley S."/>
            <person name="Sankoff D."/>
            <person name="Giuliano G."/>
            <person name="Albert V.A."/>
            <person name="Wincker P."/>
            <person name="Lashermes P."/>
        </authorList>
    </citation>
    <scope>NUCLEOTIDE SEQUENCE [LARGE SCALE GENOMIC DNA]</scope>
    <source>
        <strain evidence="4">cv. DH200-94</strain>
    </source>
</reference>